<dbReference type="PANTHER" id="PTHR23163:SF0">
    <property type="entry name" value="E3 UBIQUITIN-PROTEIN LIGASE BRE1"/>
    <property type="match status" value="1"/>
</dbReference>
<evidence type="ECO:0000256" key="5">
    <source>
        <dbReference type="ARBA" id="ARBA00022679"/>
    </source>
</evidence>
<gene>
    <name evidence="19" type="ORF">R9X50_00374800</name>
</gene>
<evidence type="ECO:0000256" key="13">
    <source>
        <dbReference type="ARBA" id="ARBA00059679"/>
    </source>
</evidence>
<evidence type="ECO:0000259" key="18">
    <source>
        <dbReference type="PROSITE" id="PS50089"/>
    </source>
</evidence>
<dbReference type="SUPFAM" id="SSF57850">
    <property type="entry name" value="RING/U-box"/>
    <property type="match status" value="1"/>
</dbReference>
<feature type="domain" description="RING-type" evidence="18">
    <location>
        <begin position="681"/>
        <end position="719"/>
    </location>
</feature>
<comment type="pathway">
    <text evidence="3 15">Protein modification; protein ubiquitination.</text>
</comment>
<protein>
    <recommendedName>
        <fullName evidence="15">E3 ubiquitin protein ligase</fullName>
        <ecNumber evidence="15">2.3.2.27</ecNumber>
    </recommendedName>
</protein>
<evidence type="ECO:0000256" key="1">
    <source>
        <dbReference type="ARBA" id="ARBA00000900"/>
    </source>
</evidence>
<feature type="region of interest" description="Disordered" evidence="17">
    <location>
        <begin position="1"/>
        <end position="47"/>
    </location>
</feature>
<feature type="compositionally biased region" description="Basic and acidic residues" evidence="17">
    <location>
        <begin position="17"/>
        <end position="26"/>
    </location>
</feature>
<sequence length="734" mass="83365">MTATQVQPVAVPSLHKAKMEDRKRALAPDADDLAPSRKRVVKDENGQAMRMDDDKEKNIENFQKDAILRQMKEYKRQKKDFEDQYRDLQKRCEHHDDHLRTIDGWFAQLLDEIRLCVAEALPTPPPSASSATGQELYGSALLFENNERFSEHLHARSANIKSAISDLFGRLPSSAPEVEALRKQLNQLLANEKEHAVALRSALDDQQLLNERLETACIRYMTAEKKLDRVKSAQIQKLEQQAIMGGNGESASSKKSSTPKNEHEDSNGIVENGLHVAEIESARKEAMAVADKRKSQLDEVEAENERLTNELSAARTKLVSLTDDDYAATSLFKLVKLKYEEIINRVNSLEALNVQLKEEAQKLHAERNAYKSQVEEETRYELVESETQRARTETDLARVRNVRDDLASENDRYKKAEATRMSSADQTKELAEARQIRITSLESEVERLKLQLGESTATGNNYDELDVDALREKLKTVDNQYSLLSNELPSMELAWKKAQTLASRKNEEIASWQEQIARLNAEKTKAEQKFFATMKAKEMRDGELRALKSQNARASEIVSQLKDNDSKTRELVQNLERQIAEARDNFTTLEQQTRATEQKSKEAIISAEVLRKHVDDLKAMVSQKDKEVQLAAKAKRVTELELETCKSKLDDTKKQYDSLRKSKAALSDNDNDDGWRRLAICTVCNTRIRNTALKLCGHVFCHECVNDLVKNRNRKCPSCAKAFGNADFMGIVLA</sequence>
<comment type="function">
    <text evidence="13">E3 ubiquitin-protein ligase that mediates monoubiquitination of histone H2B to form H2BK123ub1. H2BK123ub1 gives a specific tag for epigenetic transcriptional activation and is also a prerequisite for H3K4me and H3K79me formation.</text>
</comment>
<keyword evidence="12 15" id="KW-0539">Nucleus</keyword>
<dbReference type="InterPro" id="IPR013956">
    <property type="entry name" value="E3_ubiquit_lig_Bre1"/>
</dbReference>
<dbReference type="Pfam" id="PF26095">
    <property type="entry name" value="CC_Bre1"/>
    <property type="match status" value="1"/>
</dbReference>
<feature type="coiled-coil region" evidence="16">
    <location>
        <begin position="64"/>
        <end position="98"/>
    </location>
</feature>
<evidence type="ECO:0000256" key="17">
    <source>
        <dbReference type="SAM" id="MobiDB-lite"/>
    </source>
</evidence>
<keyword evidence="7 14" id="KW-0863">Zinc-finger</keyword>
<dbReference type="Pfam" id="PF08647">
    <property type="entry name" value="BRE1"/>
    <property type="match status" value="1"/>
</dbReference>
<dbReference type="GO" id="GO:0061630">
    <property type="term" value="F:ubiquitin protein ligase activity"/>
    <property type="evidence" value="ECO:0007669"/>
    <property type="project" value="UniProtKB-EC"/>
</dbReference>
<dbReference type="InterPro" id="IPR058643">
    <property type="entry name" value="BRE1-like_CC"/>
</dbReference>
<evidence type="ECO:0000256" key="8">
    <source>
        <dbReference type="ARBA" id="ARBA00022786"/>
    </source>
</evidence>
<name>A0AAQ3R7R1_9PEZI</name>
<evidence type="ECO:0000256" key="10">
    <source>
        <dbReference type="ARBA" id="ARBA00022853"/>
    </source>
</evidence>
<dbReference type="Proteomes" id="UP001303373">
    <property type="component" value="Chromosome 5"/>
</dbReference>
<dbReference type="PROSITE" id="PS00518">
    <property type="entry name" value="ZF_RING_1"/>
    <property type="match status" value="1"/>
</dbReference>
<dbReference type="CDD" id="cd16499">
    <property type="entry name" value="RING-HC_Bre1-like"/>
    <property type="match status" value="1"/>
</dbReference>
<evidence type="ECO:0000256" key="14">
    <source>
        <dbReference type="PROSITE-ProRule" id="PRU00175"/>
    </source>
</evidence>
<dbReference type="SMART" id="SM00184">
    <property type="entry name" value="RING"/>
    <property type="match status" value="1"/>
</dbReference>
<evidence type="ECO:0000256" key="2">
    <source>
        <dbReference type="ARBA" id="ARBA00004123"/>
    </source>
</evidence>
<dbReference type="GO" id="GO:0005634">
    <property type="term" value="C:nucleus"/>
    <property type="evidence" value="ECO:0007669"/>
    <property type="project" value="UniProtKB-SubCell"/>
</dbReference>
<evidence type="ECO:0000256" key="4">
    <source>
        <dbReference type="ARBA" id="ARBA00005555"/>
    </source>
</evidence>
<feature type="coiled-coil region" evidence="16">
    <location>
        <begin position="283"/>
        <end position="599"/>
    </location>
</feature>
<evidence type="ECO:0000256" key="6">
    <source>
        <dbReference type="ARBA" id="ARBA00022723"/>
    </source>
</evidence>
<feature type="coiled-coil region" evidence="16">
    <location>
        <begin position="642"/>
        <end position="669"/>
    </location>
</feature>
<evidence type="ECO:0000256" key="16">
    <source>
        <dbReference type="SAM" id="Coils"/>
    </source>
</evidence>
<proteinExistence type="inferred from homology"/>
<evidence type="ECO:0000313" key="20">
    <source>
        <dbReference type="Proteomes" id="UP001303373"/>
    </source>
</evidence>
<dbReference type="PANTHER" id="PTHR23163">
    <property type="entry name" value="RING FINGER PROTEIN-RELATED"/>
    <property type="match status" value="1"/>
</dbReference>
<dbReference type="GO" id="GO:0006325">
    <property type="term" value="P:chromatin organization"/>
    <property type="evidence" value="ECO:0007669"/>
    <property type="project" value="UniProtKB-KW"/>
</dbReference>
<evidence type="ECO:0000256" key="12">
    <source>
        <dbReference type="ARBA" id="ARBA00023242"/>
    </source>
</evidence>
<keyword evidence="11 15" id="KW-0175">Coiled coil</keyword>
<evidence type="ECO:0000256" key="7">
    <source>
        <dbReference type="ARBA" id="ARBA00022771"/>
    </source>
</evidence>
<comment type="catalytic activity">
    <reaction evidence="1 15">
        <text>S-ubiquitinyl-[E2 ubiquitin-conjugating enzyme]-L-cysteine + [acceptor protein]-L-lysine = [E2 ubiquitin-conjugating enzyme]-L-cysteine + N(6)-ubiquitinyl-[acceptor protein]-L-lysine.</text>
        <dbReference type="EC" id="2.3.2.27"/>
    </reaction>
</comment>
<keyword evidence="6 15" id="KW-0479">Metal-binding</keyword>
<accession>A0AAQ3R7R1</accession>
<keyword evidence="9 15" id="KW-0862">Zinc</keyword>
<evidence type="ECO:0000256" key="15">
    <source>
        <dbReference type="RuleBase" id="RU365038"/>
    </source>
</evidence>
<evidence type="ECO:0000256" key="3">
    <source>
        <dbReference type="ARBA" id="ARBA00004906"/>
    </source>
</evidence>
<dbReference type="InterPro" id="IPR013083">
    <property type="entry name" value="Znf_RING/FYVE/PHD"/>
</dbReference>
<keyword evidence="10 15" id="KW-0156">Chromatin regulator</keyword>
<evidence type="ECO:0000313" key="19">
    <source>
        <dbReference type="EMBL" id="WPH00914.1"/>
    </source>
</evidence>
<reference evidence="19 20" key="1">
    <citation type="submission" date="2023-11" db="EMBL/GenBank/DDBJ databases">
        <title>An acidophilic fungus is an integral part of prey digestion in a carnivorous sundew plant.</title>
        <authorList>
            <person name="Tsai I.J."/>
        </authorList>
    </citation>
    <scope>NUCLEOTIDE SEQUENCE [LARGE SCALE GENOMIC DNA]</scope>
    <source>
        <strain evidence="19">169a</strain>
    </source>
</reference>
<dbReference type="Pfam" id="PF13920">
    <property type="entry name" value="zf-C3HC4_3"/>
    <property type="match status" value="1"/>
</dbReference>
<feature type="region of interest" description="Disordered" evidence="17">
    <location>
        <begin position="240"/>
        <end position="267"/>
    </location>
</feature>
<keyword evidence="8 15" id="KW-0833">Ubl conjugation pathway</keyword>
<dbReference type="EC" id="2.3.2.27" evidence="15"/>
<dbReference type="Gene3D" id="3.30.40.10">
    <property type="entry name" value="Zinc/RING finger domain, C3HC4 (zinc finger)"/>
    <property type="match status" value="1"/>
</dbReference>
<comment type="similarity">
    <text evidence="4 15">Belongs to the BRE1 family.</text>
</comment>
<dbReference type="GO" id="GO:0008270">
    <property type="term" value="F:zinc ion binding"/>
    <property type="evidence" value="ECO:0007669"/>
    <property type="project" value="UniProtKB-KW"/>
</dbReference>
<feature type="compositionally biased region" description="Polar residues" evidence="17">
    <location>
        <begin position="249"/>
        <end position="259"/>
    </location>
</feature>
<keyword evidence="5 15" id="KW-0808">Transferase</keyword>
<dbReference type="AlphaFoldDB" id="A0AAQ3R7R1"/>
<comment type="subcellular location">
    <subcellularLocation>
        <location evidence="2 15">Nucleus</location>
    </subcellularLocation>
</comment>
<keyword evidence="20" id="KW-1185">Reference proteome</keyword>
<dbReference type="InterPro" id="IPR001841">
    <property type="entry name" value="Znf_RING"/>
</dbReference>
<dbReference type="GO" id="GO:0016567">
    <property type="term" value="P:protein ubiquitination"/>
    <property type="evidence" value="ECO:0007669"/>
    <property type="project" value="UniProtKB-UniRule"/>
</dbReference>
<dbReference type="GO" id="GO:0033503">
    <property type="term" value="C:HULC complex"/>
    <property type="evidence" value="ECO:0007669"/>
    <property type="project" value="TreeGrafter"/>
</dbReference>
<organism evidence="19 20">
    <name type="scientific">Acrodontium crateriforme</name>
    <dbReference type="NCBI Taxonomy" id="150365"/>
    <lineage>
        <taxon>Eukaryota</taxon>
        <taxon>Fungi</taxon>
        <taxon>Dikarya</taxon>
        <taxon>Ascomycota</taxon>
        <taxon>Pezizomycotina</taxon>
        <taxon>Dothideomycetes</taxon>
        <taxon>Dothideomycetidae</taxon>
        <taxon>Mycosphaerellales</taxon>
        <taxon>Teratosphaeriaceae</taxon>
        <taxon>Acrodontium</taxon>
    </lineage>
</organism>
<dbReference type="PROSITE" id="PS50089">
    <property type="entry name" value="ZF_RING_2"/>
    <property type="match status" value="1"/>
</dbReference>
<evidence type="ECO:0000256" key="11">
    <source>
        <dbReference type="ARBA" id="ARBA00023054"/>
    </source>
</evidence>
<evidence type="ECO:0000256" key="9">
    <source>
        <dbReference type="ARBA" id="ARBA00022833"/>
    </source>
</evidence>
<dbReference type="EMBL" id="CP138584">
    <property type="protein sequence ID" value="WPH00914.1"/>
    <property type="molecule type" value="Genomic_DNA"/>
</dbReference>
<dbReference type="InterPro" id="IPR017907">
    <property type="entry name" value="Znf_RING_CS"/>
</dbReference>